<dbReference type="Pfam" id="PF03572">
    <property type="entry name" value="Peptidase_S41"/>
    <property type="match status" value="1"/>
</dbReference>
<evidence type="ECO:0000259" key="6">
    <source>
        <dbReference type="PROSITE" id="PS50106"/>
    </source>
</evidence>
<evidence type="ECO:0000256" key="5">
    <source>
        <dbReference type="RuleBase" id="RU004404"/>
    </source>
</evidence>
<dbReference type="GO" id="GO:0030288">
    <property type="term" value="C:outer membrane-bounded periplasmic space"/>
    <property type="evidence" value="ECO:0007669"/>
    <property type="project" value="TreeGrafter"/>
</dbReference>
<dbReference type="InterPro" id="IPR029045">
    <property type="entry name" value="ClpP/crotonase-like_dom_sf"/>
</dbReference>
<evidence type="ECO:0000256" key="4">
    <source>
        <dbReference type="ARBA" id="ARBA00022825"/>
    </source>
</evidence>
<dbReference type="AlphaFoldDB" id="A0A316TTH9"/>
<dbReference type="InterPro" id="IPR036034">
    <property type="entry name" value="PDZ_sf"/>
</dbReference>
<dbReference type="Gene3D" id="2.30.42.10">
    <property type="match status" value="1"/>
</dbReference>
<dbReference type="InterPro" id="IPR005151">
    <property type="entry name" value="Tail-specific_protease"/>
</dbReference>
<sequence>MSVKKFIAPQIALLFILSSVWIAGIDQVIVSNDVHQDNLHKYLQVQRRVIDNYFGDTNLSYLYNRSIVGIVKGLDKPEMDIEGTPIDTTASPEINNLRDSYNSFEEAYLYVANTYPEADMKSLTEGAIRSMLNTLDPHSVYIEADDSERIEEEFAGKFQGIGIQFNIIQDTITVITAISGGPSDQLGIMSGDRIISINDSSAIGYTNEDVMRKLRGEKGTSVDVEIQRPSSSNPFNLTIVRDDIPLTTIDTHYMLDEETGYIKINRFAATTHDEFLASLDDLKQQGMNRLMLDLRNNPGGYLSQAIAISEEFFPRGTKIVSTQSRHSRFNQEVVSRRDGSIKDTPVIVMVNEGSASASEIVSGAIQDHDRGLIVGRRTFGKGLVQQQYGLVDGSNIRVTISRYLTPSGRLIQKPFNGSDEDYAYEIHHRSTDASMDIKYFRDEVPDSLHYQTSAGRPVLGGGGIVPDFIIQEDTTRSPYLFNFMLVNRVDFNFVRDYLDQQGESFRSRWESDFQDFRNNFEWSQKDKAMFLTMMKEQGMEFSDDVSEPVIEDDEILKLSRETYDDLVTLNHGRLKAELARQVWGNEYFYPIVNDAFNETLQEAMKLWDEVEQLEVYAQQQAAAGFNTDSFD</sequence>
<dbReference type="SMART" id="SM00228">
    <property type="entry name" value="PDZ"/>
    <property type="match status" value="1"/>
</dbReference>
<reference evidence="7 8" key="1">
    <citation type="submission" date="2018-05" db="EMBL/GenBank/DDBJ databases">
        <title>Rhodohalobacter halophilus gen. nov., sp. nov., a moderately halophilic member of the family Balneolaceae.</title>
        <authorList>
            <person name="Liu Z.-W."/>
        </authorList>
    </citation>
    <scope>NUCLEOTIDE SEQUENCE [LARGE SCALE GENOMIC DNA]</scope>
    <source>
        <strain evidence="7 8">8A47</strain>
    </source>
</reference>
<dbReference type="Gene3D" id="3.90.226.10">
    <property type="entry name" value="2-enoyl-CoA Hydratase, Chain A, domain 1"/>
    <property type="match status" value="1"/>
</dbReference>
<dbReference type="InterPro" id="IPR001478">
    <property type="entry name" value="PDZ"/>
</dbReference>
<dbReference type="Pfam" id="PF22694">
    <property type="entry name" value="CtpB_N-like"/>
    <property type="match status" value="1"/>
</dbReference>
<evidence type="ECO:0000256" key="2">
    <source>
        <dbReference type="ARBA" id="ARBA00022670"/>
    </source>
</evidence>
<dbReference type="FunFam" id="2.30.42.10:FF:000063">
    <property type="entry name" value="Peptidase, S41 family"/>
    <property type="match status" value="1"/>
</dbReference>
<evidence type="ECO:0000256" key="3">
    <source>
        <dbReference type="ARBA" id="ARBA00022801"/>
    </source>
</evidence>
<comment type="similarity">
    <text evidence="1 5">Belongs to the peptidase S41A family.</text>
</comment>
<dbReference type="Pfam" id="PF00595">
    <property type="entry name" value="PDZ"/>
    <property type="match status" value="1"/>
</dbReference>
<keyword evidence="2 5" id="KW-0645">Protease</keyword>
<dbReference type="GO" id="GO:0006508">
    <property type="term" value="P:proteolysis"/>
    <property type="evidence" value="ECO:0007669"/>
    <property type="project" value="UniProtKB-KW"/>
</dbReference>
<dbReference type="Gene3D" id="3.30.750.44">
    <property type="match status" value="1"/>
</dbReference>
<dbReference type="InterPro" id="IPR055210">
    <property type="entry name" value="CtpA/B_N"/>
</dbReference>
<dbReference type="PANTHER" id="PTHR32060">
    <property type="entry name" value="TAIL-SPECIFIC PROTEASE"/>
    <property type="match status" value="1"/>
</dbReference>
<dbReference type="SMART" id="SM00245">
    <property type="entry name" value="TSPc"/>
    <property type="match status" value="1"/>
</dbReference>
<evidence type="ECO:0000313" key="7">
    <source>
        <dbReference type="EMBL" id="PWN06619.1"/>
    </source>
</evidence>
<dbReference type="EMBL" id="QGGB01000006">
    <property type="protein sequence ID" value="PWN06619.1"/>
    <property type="molecule type" value="Genomic_DNA"/>
</dbReference>
<gene>
    <name evidence="7" type="ORF">DDZ15_08875</name>
</gene>
<dbReference type="RefSeq" id="WP_109646734.1">
    <property type="nucleotide sequence ID" value="NZ_QGGB01000006.1"/>
</dbReference>
<dbReference type="PANTHER" id="PTHR32060:SF30">
    <property type="entry name" value="CARBOXY-TERMINAL PROCESSING PROTEASE CTPA"/>
    <property type="match status" value="1"/>
</dbReference>
<organism evidence="7 8">
    <name type="scientific">Rhodohalobacter mucosus</name>
    <dbReference type="NCBI Taxonomy" id="2079485"/>
    <lineage>
        <taxon>Bacteria</taxon>
        <taxon>Pseudomonadati</taxon>
        <taxon>Balneolota</taxon>
        <taxon>Balneolia</taxon>
        <taxon>Balneolales</taxon>
        <taxon>Balneolaceae</taxon>
        <taxon>Rhodohalobacter</taxon>
    </lineage>
</organism>
<dbReference type="NCBIfam" id="TIGR00225">
    <property type="entry name" value="prc"/>
    <property type="match status" value="1"/>
</dbReference>
<protein>
    <submittedName>
        <fullName evidence="7">S41 family peptidase</fullName>
    </submittedName>
</protein>
<dbReference type="OrthoDB" id="9812068at2"/>
<accession>A0A316TTH9</accession>
<dbReference type="SUPFAM" id="SSF50156">
    <property type="entry name" value="PDZ domain-like"/>
    <property type="match status" value="1"/>
</dbReference>
<dbReference type="CDD" id="cd06782">
    <property type="entry name" value="cpPDZ_CPP-like"/>
    <property type="match status" value="1"/>
</dbReference>
<evidence type="ECO:0000256" key="1">
    <source>
        <dbReference type="ARBA" id="ARBA00009179"/>
    </source>
</evidence>
<evidence type="ECO:0000313" key="8">
    <source>
        <dbReference type="Proteomes" id="UP000245533"/>
    </source>
</evidence>
<dbReference type="SUPFAM" id="SSF52096">
    <property type="entry name" value="ClpP/crotonase"/>
    <property type="match status" value="1"/>
</dbReference>
<dbReference type="GO" id="GO:0008236">
    <property type="term" value="F:serine-type peptidase activity"/>
    <property type="evidence" value="ECO:0007669"/>
    <property type="project" value="UniProtKB-KW"/>
</dbReference>
<dbReference type="Proteomes" id="UP000245533">
    <property type="component" value="Unassembled WGS sequence"/>
</dbReference>
<keyword evidence="8" id="KW-1185">Reference proteome</keyword>
<feature type="domain" description="PDZ" evidence="6">
    <location>
        <begin position="139"/>
        <end position="215"/>
    </location>
</feature>
<dbReference type="GO" id="GO:0004175">
    <property type="term" value="F:endopeptidase activity"/>
    <property type="evidence" value="ECO:0007669"/>
    <property type="project" value="TreeGrafter"/>
</dbReference>
<keyword evidence="3 5" id="KW-0378">Hydrolase</keyword>
<comment type="caution">
    <text evidence="7">The sequence shown here is derived from an EMBL/GenBank/DDBJ whole genome shotgun (WGS) entry which is preliminary data.</text>
</comment>
<proteinExistence type="inferred from homology"/>
<keyword evidence="4 5" id="KW-0720">Serine protease</keyword>
<dbReference type="InterPro" id="IPR004447">
    <property type="entry name" value="Peptidase_S41A"/>
</dbReference>
<dbReference type="PROSITE" id="PS50106">
    <property type="entry name" value="PDZ"/>
    <property type="match status" value="1"/>
</dbReference>
<name>A0A316TTH9_9BACT</name>
<dbReference type="CDD" id="cd07560">
    <property type="entry name" value="Peptidase_S41_CPP"/>
    <property type="match status" value="1"/>
</dbReference>
<dbReference type="GO" id="GO:0007165">
    <property type="term" value="P:signal transduction"/>
    <property type="evidence" value="ECO:0007669"/>
    <property type="project" value="TreeGrafter"/>
</dbReference>